<organism evidence="1">
    <name type="scientific">Pithovirus LCPAC404</name>
    <dbReference type="NCBI Taxonomy" id="2506597"/>
    <lineage>
        <taxon>Viruses</taxon>
        <taxon>Pithoviruses</taxon>
    </lineage>
</organism>
<dbReference type="EMBL" id="MK500594">
    <property type="protein sequence ID" value="QBK93304.1"/>
    <property type="molecule type" value="Genomic_DNA"/>
</dbReference>
<reference evidence="1" key="1">
    <citation type="journal article" date="2019" name="MBio">
        <title>Virus Genomes from Deep Sea Sediments Expand the Ocean Megavirome and Support Independent Origins of Viral Gigantism.</title>
        <authorList>
            <person name="Backstrom D."/>
            <person name="Yutin N."/>
            <person name="Jorgensen S.L."/>
            <person name="Dharamshi J."/>
            <person name="Homa F."/>
            <person name="Zaremba-Niedwiedzka K."/>
            <person name="Spang A."/>
            <person name="Wolf Y.I."/>
            <person name="Koonin E.V."/>
            <person name="Ettema T.J."/>
        </authorList>
    </citation>
    <scope>NUCLEOTIDE SEQUENCE</scope>
</reference>
<evidence type="ECO:0000313" key="1">
    <source>
        <dbReference type="EMBL" id="QBK93304.1"/>
    </source>
</evidence>
<accession>A0A481ZBM1</accession>
<proteinExistence type="predicted"/>
<protein>
    <submittedName>
        <fullName evidence="1">A1L transcription factor/late transcription factor VLTF-2</fullName>
    </submittedName>
</protein>
<gene>
    <name evidence="1" type="ORF">LCPAC404_00080</name>
</gene>
<name>A0A481ZBM1_9VIRU</name>
<sequence>MASIKSHNFLLRGIKSNEVQENYINGDYRNLDMKDITKRTIPKFSTDSDKLVAKDGSDIFIVKERGKKIVMVLRGHKVYTMFENIGKFPDAPCLWCKDVIKGNPVGNPVGEPIVKSIDNKCYICYYIIDLYCSFPCLYAMFDLFYEKTEKWSKIEQNILFLFSMMHPGEILRPAEDWRLLNINGGPLTSEQFHKGDHIFEDTGEILFLPAQSIYRLCNG</sequence>